<evidence type="ECO:0000256" key="1">
    <source>
        <dbReference type="ARBA" id="ARBA00000085"/>
    </source>
</evidence>
<dbReference type="Proteomes" id="UP000199064">
    <property type="component" value="Unassembled WGS sequence"/>
</dbReference>
<feature type="domain" description="Response regulatory" evidence="6">
    <location>
        <begin position="28"/>
        <end position="142"/>
    </location>
</feature>
<comment type="catalytic activity">
    <reaction evidence="1">
        <text>ATP + protein L-histidine = ADP + protein N-phospho-L-histidine.</text>
        <dbReference type="EC" id="2.7.13.3"/>
    </reaction>
</comment>
<feature type="modified residue" description="4-aspartylphosphate" evidence="4">
    <location>
        <position position="77"/>
    </location>
</feature>
<dbReference type="SMART" id="SM00387">
    <property type="entry name" value="HATPase_c"/>
    <property type="match status" value="1"/>
</dbReference>
<gene>
    <name evidence="7" type="ORF">SAMN05216452_2921</name>
</gene>
<keyword evidence="7" id="KW-0808">Transferase</keyword>
<dbReference type="EMBL" id="FNSL01000001">
    <property type="protein sequence ID" value="SEB72308.1"/>
    <property type="molecule type" value="Genomic_DNA"/>
</dbReference>
<sequence>MTDRELDLPAEVIGEHPLRETTPAEDHCVLIVDDDEDFAASLSGLLKLEGYRIVVAHDPQTALAFLEEARIAVALVDVRLGTGNGVDLVRQIRQREPDVVCVMVTAYASIDTAVEALQAGAYDYLCKPFHSEDLLATLARCFERIRLLEEKRLAAERLGQKQRMEAMGQLTSGIAHDFNNILAVLLSNLRWLEERLADQPELAELVTDALEATRSGSELTDRLLRFGRQRAKDIAVVQLGEALPPLMRVLGRTLGDTVSVTLNVADGLNGVLIPAGQLEPSLVNLALNARDAMPGGGSLHFDASNVIVRPEDARVASGLLPGRYVLLSVRDTGHGMPVAVRRRALQPMFTTKPPGQGSGLGLSMVDGFVRQAGGRLGILSTPGKGTSVNLYLPAHYSSD</sequence>
<dbReference type="SUPFAM" id="SSF55874">
    <property type="entry name" value="ATPase domain of HSP90 chaperone/DNA topoisomerase II/histidine kinase"/>
    <property type="match status" value="1"/>
</dbReference>
<evidence type="ECO:0000256" key="3">
    <source>
        <dbReference type="ARBA" id="ARBA00022553"/>
    </source>
</evidence>
<dbReference type="PANTHER" id="PTHR43065">
    <property type="entry name" value="SENSOR HISTIDINE KINASE"/>
    <property type="match status" value="1"/>
</dbReference>
<dbReference type="InterPro" id="IPR011006">
    <property type="entry name" value="CheY-like_superfamily"/>
</dbReference>
<dbReference type="InterPro" id="IPR004358">
    <property type="entry name" value="Sig_transdc_His_kin-like_C"/>
</dbReference>
<accession>A0A1H4LNU7</accession>
<dbReference type="Pfam" id="PF00072">
    <property type="entry name" value="Response_reg"/>
    <property type="match status" value="1"/>
</dbReference>
<organism evidence="7 8">
    <name type="scientific">Nitratireductor aquibiodomus</name>
    <dbReference type="NCBI Taxonomy" id="204799"/>
    <lineage>
        <taxon>Bacteria</taxon>
        <taxon>Pseudomonadati</taxon>
        <taxon>Pseudomonadota</taxon>
        <taxon>Alphaproteobacteria</taxon>
        <taxon>Hyphomicrobiales</taxon>
        <taxon>Phyllobacteriaceae</taxon>
        <taxon>Nitratireductor</taxon>
    </lineage>
</organism>
<dbReference type="RefSeq" id="WP_090329269.1">
    <property type="nucleotide sequence ID" value="NZ_FNSL01000001.1"/>
</dbReference>
<dbReference type="InterPro" id="IPR036097">
    <property type="entry name" value="HisK_dim/P_sf"/>
</dbReference>
<evidence type="ECO:0000313" key="7">
    <source>
        <dbReference type="EMBL" id="SEB72308.1"/>
    </source>
</evidence>
<dbReference type="GO" id="GO:0000155">
    <property type="term" value="F:phosphorelay sensor kinase activity"/>
    <property type="evidence" value="ECO:0007669"/>
    <property type="project" value="InterPro"/>
</dbReference>
<dbReference type="InterPro" id="IPR001789">
    <property type="entry name" value="Sig_transdc_resp-reg_receiver"/>
</dbReference>
<keyword evidence="3 4" id="KW-0597">Phosphoprotein</keyword>
<evidence type="ECO:0000313" key="8">
    <source>
        <dbReference type="Proteomes" id="UP000199064"/>
    </source>
</evidence>
<dbReference type="InterPro" id="IPR005467">
    <property type="entry name" value="His_kinase_dom"/>
</dbReference>
<feature type="domain" description="Histidine kinase" evidence="5">
    <location>
        <begin position="173"/>
        <end position="396"/>
    </location>
</feature>
<dbReference type="AlphaFoldDB" id="A0A1H4LNU7"/>
<evidence type="ECO:0000256" key="2">
    <source>
        <dbReference type="ARBA" id="ARBA00012438"/>
    </source>
</evidence>
<dbReference type="SUPFAM" id="SSF52172">
    <property type="entry name" value="CheY-like"/>
    <property type="match status" value="1"/>
</dbReference>
<dbReference type="PROSITE" id="PS50109">
    <property type="entry name" value="HIS_KIN"/>
    <property type="match status" value="1"/>
</dbReference>
<dbReference type="Pfam" id="PF00512">
    <property type="entry name" value="HisKA"/>
    <property type="match status" value="1"/>
</dbReference>
<dbReference type="PRINTS" id="PR00344">
    <property type="entry name" value="BCTRLSENSOR"/>
</dbReference>
<dbReference type="InterPro" id="IPR036890">
    <property type="entry name" value="HATPase_C_sf"/>
</dbReference>
<evidence type="ECO:0000259" key="6">
    <source>
        <dbReference type="PROSITE" id="PS50110"/>
    </source>
</evidence>
<dbReference type="Gene3D" id="3.40.50.2300">
    <property type="match status" value="1"/>
</dbReference>
<dbReference type="InterPro" id="IPR003661">
    <property type="entry name" value="HisK_dim/P_dom"/>
</dbReference>
<dbReference type="SMART" id="SM00448">
    <property type="entry name" value="REC"/>
    <property type="match status" value="1"/>
</dbReference>
<dbReference type="Gene3D" id="3.30.565.10">
    <property type="entry name" value="Histidine kinase-like ATPase, C-terminal domain"/>
    <property type="match status" value="1"/>
</dbReference>
<proteinExistence type="predicted"/>
<protein>
    <recommendedName>
        <fullName evidence="2">histidine kinase</fullName>
        <ecNumber evidence="2">2.7.13.3</ecNumber>
    </recommendedName>
</protein>
<name>A0A1H4LNU7_9HYPH</name>
<dbReference type="PANTHER" id="PTHR43065:SF49">
    <property type="entry name" value="HISTIDINE KINASE"/>
    <property type="match status" value="1"/>
</dbReference>
<keyword evidence="7" id="KW-0418">Kinase</keyword>
<dbReference type="EC" id="2.7.13.3" evidence="2"/>
<dbReference type="Gene3D" id="1.10.287.130">
    <property type="match status" value="1"/>
</dbReference>
<dbReference type="Pfam" id="PF02518">
    <property type="entry name" value="HATPase_c"/>
    <property type="match status" value="1"/>
</dbReference>
<keyword evidence="8" id="KW-1185">Reference proteome</keyword>
<evidence type="ECO:0000259" key="5">
    <source>
        <dbReference type="PROSITE" id="PS50109"/>
    </source>
</evidence>
<dbReference type="SUPFAM" id="SSF47384">
    <property type="entry name" value="Homodimeric domain of signal transducing histidine kinase"/>
    <property type="match status" value="1"/>
</dbReference>
<evidence type="ECO:0000256" key="4">
    <source>
        <dbReference type="PROSITE-ProRule" id="PRU00169"/>
    </source>
</evidence>
<dbReference type="InterPro" id="IPR003594">
    <property type="entry name" value="HATPase_dom"/>
</dbReference>
<dbReference type="SMART" id="SM00388">
    <property type="entry name" value="HisKA"/>
    <property type="match status" value="1"/>
</dbReference>
<reference evidence="8" key="1">
    <citation type="submission" date="2016-10" db="EMBL/GenBank/DDBJ databases">
        <authorList>
            <person name="Varghese N."/>
            <person name="Submissions S."/>
        </authorList>
    </citation>
    <scope>NUCLEOTIDE SEQUENCE [LARGE SCALE GENOMIC DNA]</scope>
    <source>
        <strain evidence="8">ES.061</strain>
    </source>
</reference>
<dbReference type="PROSITE" id="PS50110">
    <property type="entry name" value="RESPONSE_REGULATORY"/>
    <property type="match status" value="1"/>
</dbReference>